<dbReference type="InterPro" id="IPR036097">
    <property type="entry name" value="HisK_dim/P_sf"/>
</dbReference>
<dbReference type="Pfam" id="PF00512">
    <property type="entry name" value="HisKA"/>
    <property type="match status" value="1"/>
</dbReference>
<protein>
    <recommendedName>
        <fullName evidence="2">histidine kinase</fullName>
        <ecNumber evidence="2">2.7.13.3</ecNumber>
    </recommendedName>
</protein>
<feature type="transmembrane region" description="Helical" evidence="9">
    <location>
        <begin position="12"/>
        <end position="30"/>
    </location>
</feature>
<dbReference type="SMART" id="SM00388">
    <property type="entry name" value="HisKA"/>
    <property type="match status" value="1"/>
</dbReference>
<dbReference type="InterPro" id="IPR036890">
    <property type="entry name" value="HATPase_C_sf"/>
</dbReference>
<evidence type="ECO:0000313" key="12">
    <source>
        <dbReference type="Proteomes" id="UP000002881"/>
    </source>
</evidence>
<keyword evidence="8" id="KW-0175">Coiled coil</keyword>
<dbReference type="Proteomes" id="UP000002881">
    <property type="component" value="Chromosome"/>
</dbReference>
<evidence type="ECO:0000256" key="2">
    <source>
        <dbReference type="ARBA" id="ARBA00012438"/>
    </source>
</evidence>
<evidence type="ECO:0000259" key="10">
    <source>
        <dbReference type="PROSITE" id="PS50109"/>
    </source>
</evidence>
<keyword evidence="5 9" id="KW-0812">Transmembrane</keyword>
<dbReference type="STRING" id="660470.Theba_2645"/>
<dbReference type="CDD" id="cd00082">
    <property type="entry name" value="HisKA"/>
    <property type="match status" value="1"/>
</dbReference>
<dbReference type="GeneID" id="87108344"/>
<evidence type="ECO:0000256" key="4">
    <source>
        <dbReference type="ARBA" id="ARBA00022679"/>
    </source>
</evidence>
<gene>
    <name evidence="11" type="ORF">Theba_2645</name>
</gene>
<evidence type="ECO:0000256" key="1">
    <source>
        <dbReference type="ARBA" id="ARBA00000085"/>
    </source>
</evidence>
<dbReference type="PANTHER" id="PTHR45436">
    <property type="entry name" value="SENSOR HISTIDINE KINASE YKOH"/>
    <property type="match status" value="1"/>
</dbReference>
<dbReference type="eggNOG" id="COG2205">
    <property type="taxonomic scope" value="Bacteria"/>
</dbReference>
<dbReference type="AlphaFoldDB" id="I2F8J2"/>
<evidence type="ECO:0000256" key="9">
    <source>
        <dbReference type="SAM" id="Phobius"/>
    </source>
</evidence>
<keyword evidence="4" id="KW-0808">Transferase</keyword>
<feature type="domain" description="Histidine kinase" evidence="10">
    <location>
        <begin position="222"/>
        <end position="424"/>
    </location>
</feature>
<evidence type="ECO:0000256" key="7">
    <source>
        <dbReference type="ARBA" id="ARBA00022989"/>
    </source>
</evidence>
<dbReference type="KEGG" id="mpg:Theba_2645"/>
<evidence type="ECO:0000256" key="8">
    <source>
        <dbReference type="SAM" id="Coils"/>
    </source>
</evidence>
<keyword evidence="7 9" id="KW-1133">Transmembrane helix</keyword>
<dbReference type="EC" id="2.7.13.3" evidence="2"/>
<feature type="coiled-coil region" evidence="8">
    <location>
        <begin position="181"/>
        <end position="215"/>
    </location>
</feature>
<keyword evidence="12" id="KW-1185">Reference proteome</keyword>
<dbReference type="PROSITE" id="PS50109">
    <property type="entry name" value="HIS_KIN"/>
    <property type="match status" value="1"/>
</dbReference>
<dbReference type="GO" id="GO:0005886">
    <property type="term" value="C:plasma membrane"/>
    <property type="evidence" value="ECO:0007669"/>
    <property type="project" value="TreeGrafter"/>
</dbReference>
<evidence type="ECO:0000256" key="6">
    <source>
        <dbReference type="ARBA" id="ARBA00022777"/>
    </source>
</evidence>
<dbReference type="Gene3D" id="6.10.340.10">
    <property type="match status" value="1"/>
</dbReference>
<dbReference type="RefSeq" id="WP_014731951.1">
    <property type="nucleotide sequence ID" value="NC_017934.1"/>
</dbReference>
<dbReference type="SUPFAM" id="SSF47384">
    <property type="entry name" value="Homodimeric domain of signal transducing histidine kinase"/>
    <property type="match status" value="1"/>
</dbReference>
<dbReference type="Gene3D" id="3.30.565.10">
    <property type="entry name" value="Histidine kinase-like ATPase, C-terminal domain"/>
    <property type="match status" value="1"/>
</dbReference>
<dbReference type="Gene3D" id="1.10.287.130">
    <property type="match status" value="1"/>
</dbReference>
<keyword evidence="6 11" id="KW-0418">Kinase</keyword>
<dbReference type="EMBL" id="CP003532">
    <property type="protein sequence ID" value="AFK08245.1"/>
    <property type="molecule type" value="Genomic_DNA"/>
</dbReference>
<accession>I2F8J2</accession>
<organism evidence="11 12">
    <name type="scientific">Mesotoga prima MesG1.Ag.4.2</name>
    <dbReference type="NCBI Taxonomy" id="660470"/>
    <lineage>
        <taxon>Bacteria</taxon>
        <taxon>Thermotogati</taxon>
        <taxon>Thermotogota</taxon>
        <taxon>Thermotogae</taxon>
        <taxon>Kosmotogales</taxon>
        <taxon>Kosmotogaceae</taxon>
        <taxon>Mesotoga</taxon>
    </lineage>
</organism>
<name>I2F8J2_9BACT</name>
<dbReference type="SUPFAM" id="SSF55874">
    <property type="entry name" value="ATPase domain of HSP90 chaperone/DNA topoisomerase II/histidine kinase"/>
    <property type="match status" value="1"/>
</dbReference>
<dbReference type="GO" id="GO:0000155">
    <property type="term" value="F:phosphorelay sensor kinase activity"/>
    <property type="evidence" value="ECO:0007669"/>
    <property type="project" value="InterPro"/>
</dbReference>
<feature type="transmembrane region" description="Helical" evidence="9">
    <location>
        <begin position="135"/>
        <end position="158"/>
    </location>
</feature>
<proteinExistence type="predicted"/>
<dbReference type="HOGENOM" id="CLU_668634_0_0_0"/>
<dbReference type="InterPro" id="IPR050428">
    <property type="entry name" value="TCS_sensor_his_kinase"/>
</dbReference>
<evidence type="ECO:0000256" key="3">
    <source>
        <dbReference type="ARBA" id="ARBA00022553"/>
    </source>
</evidence>
<dbReference type="SMART" id="SM00387">
    <property type="entry name" value="HATPase_c"/>
    <property type="match status" value="1"/>
</dbReference>
<dbReference type="Pfam" id="PF02518">
    <property type="entry name" value="HATPase_c"/>
    <property type="match status" value="1"/>
</dbReference>
<evidence type="ECO:0000313" key="11">
    <source>
        <dbReference type="EMBL" id="AFK08245.1"/>
    </source>
</evidence>
<keyword evidence="9" id="KW-0472">Membrane</keyword>
<dbReference type="InterPro" id="IPR005467">
    <property type="entry name" value="His_kinase_dom"/>
</dbReference>
<keyword evidence="3" id="KW-0597">Phosphoprotein</keyword>
<reference evidence="11 12" key="1">
    <citation type="journal article" date="2012" name="Genome Biol. Evol.">
        <title>Genome Sequence of the Mesophilic Thermotogales Bacterium Mesotoga prima MesG1.Ag.4.2 Reveals the Largest Thermotogales Genome To Date.</title>
        <authorList>
            <person name="Zhaxybayeva O."/>
            <person name="Swithers K.S."/>
            <person name="Foght J."/>
            <person name="Green A.G."/>
            <person name="Bruce D."/>
            <person name="Detter C."/>
            <person name="Han S."/>
            <person name="Teshima H."/>
            <person name="Han J."/>
            <person name="Woyke T."/>
            <person name="Pitluck S."/>
            <person name="Nolan M."/>
            <person name="Ivanova N."/>
            <person name="Pati A."/>
            <person name="Land M.L."/>
            <person name="Dlutek M."/>
            <person name="Doolittle W.F."/>
            <person name="Noll K.M."/>
            <person name="Nesbo C.L."/>
        </authorList>
    </citation>
    <scope>NUCLEOTIDE SEQUENCE [LARGE SCALE GENOMIC DNA]</scope>
    <source>
        <strain evidence="12">mesG1.Ag.4.2</strain>
    </source>
</reference>
<evidence type="ECO:0000256" key="5">
    <source>
        <dbReference type="ARBA" id="ARBA00022692"/>
    </source>
</evidence>
<dbReference type="PANTHER" id="PTHR45436:SF5">
    <property type="entry name" value="SENSOR HISTIDINE KINASE TRCS"/>
    <property type="match status" value="1"/>
</dbReference>
<sequence>MTVKSKITLLYLFTYGSIVVSLGLTVFFVLRNLEMRRIDNLLISFHNDIVNTYKYAGEENRLLTLAGDEDLGFAIYTDEVPIASFRAEPEFFKAVTGSGTKGDYRFRSSFEIIEGKEEKFVTFYDLDESQKYLRFVFVTIVIFSLLTLLIVSVVGMVFTRKLINPFEEAGNQLERISRSGLKNSRVELRKTGEEVSKLEREINKSLIRIEQLIEDAKQMSSKIAHELRTPLAVMKTNLQLSLTKDFSEDTMREALKSTLGEVDKLIRLSEDYLLLSRTESSLPIEKNLINFSQLLLQTIEKILMIHSDKDLEIDIAPDIVIRGSGYMLEHVIINLLDNACRYTTDGSVEVKLISDEHGSFLSISNMGKAIDFVQNEELEEAKQIKGYGLGLRVVRSILRAHGLKLEYTHLDGKNIFVIDFPFEE</sequence>
<comment type="catalytic activity">
    <reaction evidence="1">
        <text>ATP + protein L-histidine = ADP + protein N-phospho-L-histidine.</text>
        <dbReference type="EC" id="2.7.13.3"/>
    </reaction>
</comment>
<dbReference type="InterPro" id="IPR003594">
    <property type="entry name" value="HATPase_dom"/>
</dbReference>
<dbReference type="InterPro" id="IPR003661">
    <property type="entry name" value="HisK_dim/P_dom"/>
</dbReference>